<dbReference type="AlphaFoldDB" id="A0A381PD33"/>
<dbReference type="EMBL" id="UINC01000946">
    <property type="protein sequence ID" value="SUZ64911.1"/>
    <property type="molecule type" value="Genomic_DNA"/>
</dbReference>
<accession>A0A381PD33</accession>
<evidence type="ECO:0000313" key="1">
    <source>
        <dbReference type="EMBL" id="SUZ64911.1"/>
    </source>
</evidence>
<reference evidence="1" key="1">
    <citation type="submission" date="2018-05" db="EMBL/GenBank/DDBJ databases">
        <authorList>
            <person name="Lanie J.A."/>
            <person name="Ng W.-L."/>
            <person name="Kazmierczak K.M."/>
            <person name="Andrzejewski T.M."/>
            <person name="Davidsen T.M."/>
            <person name="Wayne K.J."/>
            <person name="Tettelin H."/>
            <person name="Glass J.I."/>
            <person name="Rusch D."/>
            <person name="Podicherti R."/>
            <person name="Tsui H.-C.T."/>
            <person name="Winkler M.E."/>
        </authorList>
    </citation>
    <scope>NUCLEOTIDE SEQUENCE</scope>
</reference>
<name>A0A381PD33_9ZZZZ</name>
<gene>
    <name evidence="1" type="ORF">METZ01_LOCUS17765</name>
</gene>
<sequence length="82" mass="9198">MKDDTEGTMARKTKLMQRVEKEFSRPLERLLPEKVNEVGLSATAEELGVSKATLGYWLLKLGINVRRVALAPGETLEVKRIS</sequence>
<organism evidence="1">
    <name type="scientific">marine metagenome</name>
    <dbReference type="NCBI Taxonomy" id="408172"/>
    <lineage>
        <taxon>unclassified sequences</taxon>
        <taxon>metagenomes</taxon>
        <taxon>ecological metagenomes</taxon>
    </lineage>
</organism>
<protein>
    <submittedName>
        <fullName evidence="1">Uncharacterized protein</fullName>
    </submittedName>
</protein>
<proteinExistence type="predicted"/>